<dbReference type="EMBL" id="MVDE01000072">
    <property type="protein sequence ID" value="PKQ60298.1"/>
    <property type="molecule type" value="Genomic_DNA"/>
</dbReference>
<name>A0A2N3HQG8_9BACT</name>
<comment type="caution">
    <text evidence="2">The sequence shown here is derived from an EMBL/GenBank/DDBJ whole genome shotgun (WGS) entry which is preliminary data.</text>
</comment>
<gene>
    <name evidence="2" type="ORF">BZG01_21130</name>
</gene>
<dbReference type="AlphaFoldDB" id="A0A2N3HQG8"/>
<reference evidence="2 3" key="1">
    <citation type="journal article" date="2017" name="Front. Microbiol.">
        <title>Labilibaculum manganireducens gen. nov., sp. nov. and Labilibaculum filiforme sp. nov., Novel Bacteroidetes Isolated from Subsurface Sediments of the Baltic Sea.</title>
        <authorList>
            <person name="Vandieken V."/>
            <person name="Marshall I.P."/>
            <person name="Niemann H."/>
            <person name="Engelen B."/>
            <person name="Cypionka H."/>
        </authorList>
    </citation>
    <scope>NUCLEOTIDE SEQUENCE [LARGE SCALE GENOMIC DNA]</scope>
    <source>
        <strain evidence="2 3">59.10-2M</strain>
    </source>
</reference>
<proteinExistence type="predicted"/>
<protein>
    <recommendedName>
        <fullName evidence="1">RES domain-containing protein</fullName>
    </recommendedName>
</protein>
<sequence>MSSEFKIKTKELERRILQIDLSQNPENEEKLIQILECRKYAIIPFKKSLPRIERLTINRTLEDNNNTTINEIKHLKYPPKEKVNKPNRANFKGQSVLYATLHKPTALLENFPKVGDLVTTSVWELKDNVEDKEMLVYPVIDITDTKDIELLNVFTQYLSRFPKEYQECIIADSTLIASCFKRPVKKGQEINYTASAYFADKIFNDWYNQKIQAIVYPSVKDSTKTPNIAIKPHVFDEKYKLVEVHESVIENINNGTLSMRRIKKNDTI</sequence>
<dbReference type="InterPro" id="IPR014914">
    <property type="entry name" value="RES_dom"/>
</dbReference>
<dbReference type="Proteomes" id="UP000233618">
    <property type="component" value="Unassembled WGS sequence"/>
</dbReference>
<feature type="domain" description="RES" evidence="1">
    <location>
        <begin position="85"/>
        <end position="232"/>
    </location>
</feature>
<accession>A0A2N3HQG8</accession>
<evidence type="ECO:0000313" key="3">
    <source>
        <dbReference type="Proteomes" id="UP000233618"/>
    </source>
</evidence>
<organism evidence="2 3">
    <name type="scientific">Labilibaculum manganireducens</name>
    <dbReference type="NCBI Taxonomy" id="1940525"/>
    <lineage>
        <taxon>Bacteria</taxon>
        <taxon>Pseudomonadati</taxon>
        <taxon>Bacteroidota</taxon>
        <taxon>Bacteroidia</taxon>
        <taxon>Marinilabiliales</taxon>
        <taxon>Marinifilaceae</taxon>
        <taxon>Labilibaculum</taxon>
    </lineage>
</organism>
<dbReference type="Pfam" id="PF08808">
    <property type="entry name" value="RES"/>
    <property type="match status" value="1"/>
</dbReference>
<evidence type="ECO:0000313" key="2">
    <source>
        <dbReference type="EMBL" id="PKQ60298.1"/>
    </source>
</evidence>
<dbReference type="RefSeq" id="WP_101311829.1">
    <property type="nucleotide sequence ID" value="NZ_MVDE01000072.1"/>
</dbReference>
<keyword evidence="3" id="KW-1185">Reference proteome</keyword>
<evidence type="ECO:0000259" key="1">
    <source>
        <dbReference type="Pfam" id="PF08808"/>
    </source>
</evidence>